<accession>S4MI08</accession>
<dbReference type="EMBL" id="AOPY01001652">
    <property type="protein sequence ID" value="EPJ35220.1"/>
    <property type="molecule type" value="Genomic_DNA"/>
</dbReference>
<evidence type="ECO:0000313" key="3">
    <source>
        <dbReference type="Proteomes" id="UP000015001"/>
    </source>
</evidence>
<keyword evidence="3" id="KW-1185">Reference proteome</keyword>
<dbReference type="PATRIC" id="fig|1283301.3.peg.7717"/>
<dbReference type="Proteomes" id="UP000015001">
    <property type="component" value="Unassembled WGS sequence"/>
</dbReference>
<proteinExistence type="predicted"/>
<evidence type="ECO:0000313" key="2">
    <source>
        <dbReference type="EMBL" id="EPJ35220.1"/>
    </source>
</evidence>
<sequence>MSVRPYATPAGHTAHLLARTTCLWTVRVGTHPGGRRGSQGPNGDPPSTLGPPGPPAGTTRAPARDRQDAQPAPF</sequence>
<evidence type="ECO:0000256" key="1">
    <source>
        <dbReference type="SAM" id="MobiDB-lite"/>
    </source>
</evidence>
<protein>
    <submittedName>
        <fullName evidence="2">Uncharacterized protein</fullName>
    </submittedName>
</protein>
<gene>
    <name evidence="2" type="ORF">STAFG_7782</name>
</gene>
<dbReference type="AlphaFoldDB" id="S4MI08"/>
<dbReference type="HOGENOM" id="CLU_2686088_0_0_11"/>
<feature type="region of interest" description="Disordered" evidence="1">
    <location>
        <begin position="28"/>
        <end position="74"/>
    </location>
</feature>
<organism evidence="2 3">
    <name type="scientific">Streptomyces afghaniensis 772</name>
    <dbReference type="NCBI Taxonomy" id="1283301"/>
    <lineage>
        <taxon>Bacteria</taxon>
        <taxon>Bacillati</taxon>
        <taxon>Actinomycetota</taxon>
        <taxon>Actinomycetes</taxon>
        <taxon>Kitasatosporales</taxon>
        <taxon>Streptomycetaceae</taxon>
        <taxon>Streptomyces</taxon>
    </lineage>
</organism>
<name>S4MI08_9ACTN</name>
<comment type="caution">
    <text evidence="2">The sequence shown here is derived from an EMBL/GenBank/DDBJ whole genome shotgun (WGS) entry which is preliminary data.</text>
</comment>
<reference evidence="2 3" key="1">
    <citation type="submission" date="2013-02" db="EMBL/GenBank/DDBJ databases">
        <title>Draft Genome Sequence of Streptomyces afghaniensis, Which Produces Compounds of the Julimycin B-Complex.</title>
        <authorList>
            <person name="Gruening B.A."/>
            <person name="Praeg A."/>
            <person name="Erxleben A."/>
            <person name="Guenther S."/>
            <person name="Fiedler H.-P."/>
            <person name="Goodfellow M."/>
            <person name="Mueller M."/>
        </authorList>
    </citation>
    <scope>NUCLEOTIDE SEQUENCE [LARGE SCALE GENOMIC DNA]</scope>
    <source>
        <strain evidence="2 3">772</strain>
    </source>
</reference>